<protein>
    <submittedName>
        <fullName evidence="1">Putative ovule protein</fullName>
    </submittedName>
</protein>
<name>A0A0V0GDR6_SOLCH</name>
<sequence length="65" mass="7072">LWEVNPNLLHPVWSLSSDFSDESKGWRWSKPPTYILPVLFVDALPPSPVAISAGAAMSNAIKLPG</sequence>
<evidence type="ECO:0000313" key="1">
    <source>
        <dbReference type="EMBL" id="JAP06195.1"/>
    </source>
</evidence>
<dbReference type="EMBL" id="GEDG01042475">
    <property type="protein sequence ID" value="JAP06195.1"/>
    <property type="molecule type" value="Transcribed_RNA"/>
</dbReference>
<organism evidence="1">
    <name type="scientific">Solanum chacoense</name>
    <name type="common">Chaco potato</name>
    <dbReference type="NCBI Taxonomy" id="4108"/>
    <lineage>
        <taxon>Eukaryota</taxon>
        <taxon>Viridiplantae</taxon>
        <taxon>Streptophyta</taxon>
        <taxon>Embryophyta</taxon>
        <taxon>Tracheophyta</taxon>
        <taxon>Spermatophyta</taxon>
        <taxon>Magnoliopsida</taxon>
        <taxon>eudicotyledons</taxon>
        <taxon>Gunneridae</taxon>
        <taxon>Pentapetalae</taxon>
        <taxon>asterids</taxon>
        <taxon>lamiids</taxon>
        <taxon>Solanales</taxon>
        <taxon>Solanaceae</taxon>
        <taxon>Solanoideae</taxon>
        <taxon>Solaneae</taxon>
        <taxon>Solanum</taxon>
    </lineage>
</organism>
<dbReference type="AlphaFoldDB" id="A0A0V0GDR6"/>
<feature type="non-terminal residue" evidence="1">
    <location>
        <position position="1"/>
    </location>
</feature>
<proteinExistence type="predicted"/>
<accession>A0A0V0GDR6</accession>
<reference evidence="1" key="1">
    <citation type="submission" date="2015-12" db="EMBL/GenBank/DDBJ databases">
        <title>Gene expression during late stages of embryo sac development: a critical building block for successful pollen-pistil interactions.</title>
        <authorList>
            <person name="Liu Y."/>
            <person name="Joly V."/>
            <person name="Sabar M."/>
            <person name="Matton D.P."/>
        </authorList>
    </citation>
    <scope>NUCLEOTIDE SEQUENCE</scope>
</reference>